<keyword evidence="3" id="KW-1185">Reference proteome</keyword>
<proteinExistence type="predicted"/>
<keyword evidence="1" id="KW-1133">Transmembrane helix</keyword>
<dbReference type="EMBL" id="FNZZ01000004">
    <property type="protein sequence ID" value="SEL64260.1"/>
    <property type="molecule type" value="Genomic_DNA"/>
</dbReference>
<protein>
    <submittedName>
        <fullName evidence="2">Uncharacterized protein</fullName>
    </submittedName>
</protein>
<name>A0A1H7RVF3_9SPHN</name>
<organism evidence="2 3">
    <name type="scientific">Sphingomonas palmae</name>
    <dbReference type="NCBI Taxonomy" id="1855283"/>
    <lineage>
        <taxon>Bacteria</taxon>
        <taxon>Pseudomonadati</taxon>
        <taxon>Pseudomonadota</taxon>
        <taxon>Alphaproteobacteria</taxon>
        <taxon>Sphingomonadales</taxon>
        <taxon>Sphingomonadaceae</taxon>
        <taxon>Sphingomonas</taxon>
    </lineage>
</organism>
<keyword evidence="1" id="KW-0812">Transmembrane</keyword>
<dbReference type="AlphaFoldDB" id="A0A1H7RVF3"/>
<gene>
    <name evidence="2" type="ORF">SAMN05216382_2366</name>
</gene>
<evidence type="ECO:0000256" key="1">
    <source>
        <dbReference type="SAM" id="Phobius"/>
    </source>
</evidence>
<keyword evidence="1" id="KW-0472">Membrane</keyword>
<feature type="transmembrane region" description="Helical" evidence="1">
    <location>
        <begin position="18"/>
        <end position="39"/>
    </location>
</feature>
<evidence type="ECO:0000313" key="3">
    <source>
        <dbReference type="Proteomes" id="UP000199214"/>
    </source>
</evidence>
<sequence length="45" mass="5145">MMNDEQDVIQRRQKARAIVMAVLLLAFVALIFFITIAKIKEGMAH</sequence>
<reference evidence="3" key="1">
    <citation type="submission" date="2016-10" db="EMBL/GenBank/DDBJ databases">
        <authorList>
            <person name="Varghese N."/>
            <person name="Submissions S."/>
        </authorList>
    </citation>
    <scope>NUCLEOTIDE SEQUENCE [LARGE SCALE GENOMIC DNA]</scope>
    <source>
        <strain evidence="3">JS21-1</strain>
    </source>
</reference>
<dbReference type="Proteomes" id="UP000199214">
    <property type="component" value="Unassembled WGS sequence"/>
</dbReference>
<accession>A0A1H7RVF3</accession>
<evidence type="ECO:0000313" key="2">
    <source>
        <dbReference type="EMBL" id="SEL64260.1"/>
    </source>
</evidence>